<evidence type="ECO:0000313" key="2">
    <source>
        <dbReference type="Proteomes" id="UP000439903"/>
    </source>
</evidence>
<dbReference type="Proteomes" id="UP000439903">
    <property type="component" value="Unassembled WGS sequence"/>
</dbReference>
<name>A0A8H4ESH2_GIGMA</name>
<accession>A0A8H4ESH2</accession>
<comment type="caution">
    <text evidence="1">The sequence shown here is derived from an EMBL/GenBank/DDBJ whole genome shotgun (WGS) entry which is preliminary data.</text>
</comment>
<keyword evidence="2" id="KW-1185">Reference proteome</keyword>
<dbReference type="EMBL" id="WTPW01000123">
    <property type="protein sequence ID" value="KAF0544889.1"/>
    <property type="molecule type" value="Genomic_DNA"/>
</dbReference>
<organism evidence="1 2">
    <name type="scientific">Gigaspora margarita</name>
    <dbReference type="NCBI Taxonomy" id="4874"/>
    <lineage>
        <taxon>Eukaryota</taxon>
        <taxon>Fungi</taxon>
        <taxon>Fungi incertae sedis</taxon>
        <taxon>Mucoromycota</taxon>
        <taxon>Glomeromycotina</taxon>
        <taxon>Glomeromycetes</taxon>
        <taxon>Diversisporales</taxon>
        <taxon>Gigasporaceae</taxon>
        <taxon>Gigaspora</taxon>
    </lineage>
</organism>
<sequence>MKNWKLSNEVDIYVFEIAFSDSDERLNFIKKLLEYYNTYITEIKNIVSKIPKNRNHSLFFKAKSWHEKILKGPKSGALMSVQCLEQAIEDLKNDFIVDNKEE</sequence>
<dbReference type="AlphaFoldDB" id="A0A8H4ESH2"/>
<dbReference type="OrthoDB" id="2439943at2759"/>
<proteinExistence type="predicted"/>
<reference evidence="1 2" key="1">
    <citation type="journal article" date="2019" name="Environ. Microbiol.">
        <title>At the nexus of three kingdoms: the genome of the mycorrhizal fungus Gigaspora margarita provides insights into plant, endobacterial and fungal interactions.</title>
        <authorList>
            <person name="Venice F."/>
            <person name="Ghignone S."/>
            <person name="Salvioli di Fossalunga A."/>
            <person name="Amselem J."/>
            <person name="Novero M."/>
            <person name="Xianan X."/>
            <person name="Sedzielewska Toro K."/>
            <person name="Morin E."/>
            <person name="Lipzen A."/>
            <person name="Grigoriev I.V."/>
            <person name="Henrissat B."/>
            <person name="Martin F.M."/>
            <person name="Bonfante P."/>
        </authorList>
    </citation>
    <scope>NUCLEOTIDE SEQUENCE [LARGE SCALE GENOMIC DNA]</scope>
    <source>
        <strain evidence="1 2">BEG34</strain>
    </source>
</reference>
<gene>
    <name evidence="1" type="ORF">F8M41_002563</name>
</gene>
<evidence type="ECO:0000313" key="1">
    <source>
        <dbReference type="EMBL" id="KAF0544889.1"/>
    </source>
</evidence>
<protein>
    <submittedName>
        <fullName evidence="1">Uncharacterized protein</fullName>
    </submittedName>
</protein>